<keyword evidence="2" id="KW-1185">Reference proteome</keyword>
<protein>
    <submittedName>
        <fullName evidence="1">Uncharacterized protein</fullName>
    </submittedName>
</protein>
<evidence type="ECO:0000313" key="2">
    <source>
        <dbReference type="Proteomes" id="UP001597506"/>
    </source>
</evidence>
<organism evidence="1 2">
    <name type="scientific">Bacillus seohaeanensis</name>
    <dbReference type="NCBI Taxonomy" id="284580"/>
    <lineage>
        <taxon>Bacteria</taxon>
        <taxon>Bacillati</taxon>
        <taxon>Bacillota</taxon>
        <taxon>Bacilli</taxon>
        <taxon>Bacillales</taxon>
        <taxon>Bacillaceae</taxon>
        <taxon>Bacillus</taxon>
    </lineage>
</organism>
<name>A0ABW5RTH7_9BACI</name>
<dbReference type="Proteomes" id="UP001597506">
    <property type="component" value="Unassembled WGS sequence"/>
</dbReference>
<comment type="caution">
    <text evidence="1">The sequence shown here is derived from an EMBL/GenBank/DDBJ whole genome shotgun (WGS) entry which is preliminary data.</text>
</comment>
<reference evidence="2" key="1">
    <citation type="journal article" date="2019" name="Int. J. Syst. Evol. Microbiol.">
        <title>The Global Catalogue of Microorganisms (GCM) 10K type strain sequencing project: providing services to taxonomists for standard genome sequencing and annotation.</title>
        <authorList>
            <consortium name="The Broad Institute Genomics Platform"/>
            <consortium name="The Broad Institute Genome Sequencing Center for Infectious Disease"/>
            <person name="Wu L."/>
            <person name="Ma J."/>
        </authorList>
    </citation>
    <scope>NUCLEOTIDE SEQUENCE [LARGE SCALE GENOMIC DNA]</scope>
    <source>
        <strain evidence="2">KCTC 3913</strain>
    </source>
</reference>
<proteinExistence type="predicted"/>
<dbReference type="EMBL" id="JBHUMF010000031">
    <property type="protein sequence ID" value="MFD2681749.1"/>
    <property type="molecule type" value="Genomic_DNA"/>
</dbReference>
<evidence type="ECO:0000313" key="1">
    <source>
        <dbReference type="EMBL" id="MFD2681749.1"/>
    </source>
</evidence>
<accession>A0ABW5RTH7</accession>
<dbReference type="RefSeq" id="WP_377936242.1">
    <property type="nucleotide sequence ID" value="NZ_JBHUMF010000031.1"/>
</dbReference>
<gene>
    <name evidence="1" type="ORF">ACFSUL_13495</name>
</gene>
<sequence>MKIKIISGVLGLALVIGGSYAVYSYNDDKVEAVSTQEVHKVSQAESNKAAKVEVHKVSQAELDKAAKDMGEMKKDDDFYYAMITLALQKLEFKGEDESYHLRGTPDVKRLQVNRANLQYLKNRAVEIKAAQPYQKILDKWIEGDFSNISNDYLTIRNIKDDQLQPSESPVLKVRTAEEEEKYIKHFFGDEGLQINKKDWQ</sequence>